<dbReference type="KEGG" id="noa:BKM31_42865"/>
<evidence type="ECO:0000313" key="3">
    <source>
        <dbReference type="Proteomes" id="UP000190797"/>
    </source>
</evidence>
<sequence>MPSIFQRALGPDFDRLHPQLQRRFGVGLDSGEACVGQGVMDRVWNAGPVVRPFLSLGSLRNILVTDTGRDVPFRIENYPYADSYGRETVTFVRTFPRSRFDATMIYDPAGARVVDYLGTHQHLATPLTLSVDDRGGLAIRSGPLRLLEGPLAVRVPAAATGTALVTEQYDDRAGRFRIAVTVSNPLLGRIVGYWGSFTVSYVDVASHGVPASVRPRREVARL</sequence>
<accession>A0A1V0AAS7</accession>
<dbReference type="InterPro" id="IPR025311">
    <property type="entry name" value="DUF4166"/>
</dbReference>
<organism evidence="2 3">
    <name type="scientific">[Actinomadura] parvosata subsp. kistnae</name>
    <dbReference type="NCBI Taxonomy" id="1909395"/>
    <lineage>
        <taxon>Bacteria</taxon>
        <taxon>Bacillati</taxon>
        <taxon>Actinomycetota</taxon>
        <taxon>Actinomycetes</taxon>
        <taxon>Streptosporangiales</taxon>
        <taxon>Streptosporangiaceae</taxon>
        <taxon>Nonomuraea</taxon>
    </lineage>
</organism>
<evidence type="ECO:0000259" key="1">
    <source>
        <dbReference type="Pfam" id="PF13761"/>
    </source>
</evidence>
<feature type="domain" description="DUF4166" evidence="1">
    <location>
        <begin position="16"/>
        <end position="197"/>
    </location>
</feature>
<reference evidence="3" key="1">
    <citation type="journal article" date="2017" name="Med. Chem. Commun.">
        <title>Nonomuraea sp. ATCC 55076 harbours the largest actinomycete chromosome to date and the kistamicin biosynthetic gene cluster.</title>
        <authorList>
            <person name="Nazari B."/>
            <person name="Forneris C.C."/>
            <person name="Gibson M.I."/>
            <person name="Moon K."/>
            <person name="Schramma K.R."/>
            <person name="Seyedsayamdost M.R."/>
        </authorList>
    </citation>
    <scope>NUCLEOTIDE SEQUENCE [LARGE SCALE GENOMIC DNA]</scope>
    <source>
        <strain evidence="3">ATCC 55076</strain>
    </source>
</reference>
<gene>
    <name evidence="2" type="ORF">BKM31_42865</name>
</gene>
<dbReference type="OrthoDB" id="2448833at2"/>
<protein>
    <recommendedName>
        <fullName evidence="1">DUF4166 domain-containing protein</fullName>
    </recommendedName>
</protein>
<proteinExistence type="predicted"/>
<name>A0A1V0AAS7_9ACTN</name>
<evidence type="ECO:0000313" key="2">
    <source>
        <dbReference type="EMBL" id="AQZ67306.1"/>
    </source>
</evidence>
<dbReference type="AlphaFoldDB" id="A0A1V0AAS7"/>
<dbReference type="EMBL" id="CP017717">
    <property type="protein sequence ID" value="AQZ67306.1"/>
    <property type="molecule type" value="Genomic_DNA"/>
</dbReference>
<dbReference type="Proteomes" id="UP000190797">
    <property type="component" value="Chromosome"/>
</dbReference>
<dbReference type="Pfam" id="PF13761">
    <property type="entry name" value="DUF4166"/>
    <property type="match status" value="1"/>
</dbReference>
<keyword evidence="3" id="KW-1185">Reference proteome</keyword>
<dbReference type="RefSeq" id="WP_080043615.1">
    <property type="nucleotide sequence ID" value="NZ_CP017717.1"/>
</dbReference>
<dbReference type="STRING" id="1909395.BKM31_42865"/>